<dbReference type="PANTHER" id="PTHR30289:SF1">
    <property type="entry name" value="PEBP (PHOSPHATIDYLETHANOLAMINE-BINDING PROTEIN) FAMILY PROTEIN"/>
    <property type="match status" value="1"/>
</dbReference>
<dbReference type="AlphaFoldDB" id="A0AAU9CHR4"/>
<dbReference type="SUPFAM" id="SSF49777">
    <property type="entry name" value="PEBP-like"/>
    <property type="match status" value="1"/>
</dbReference>
<dbReference type="PANTHER" id="PTHR30289">
    <property type="entry name" value="UNCHARACTERIZED PROTEIN YBCL-RELATED"/>
    <property type="match status" value="1"/>
</dbReference>
<dbReference type="RefSeq" id="WP_338391179.1">
    <property type="nucleotide sequence ID" value="NZ_AP025314.1"/>
</dbReference>
<evidence type="ECO:0008006" key="4">
    <source>
        <dbReference type="Google" id="ProtNLM"/>
    </source>
</evidence>
<feature type="signal peptide" evidence="1">
    <location>
        <begin position="1"/>
        <end position="21"/>
    </location>
</feature>
<proteinExistence type="predicted"/>
<protein>
    <recommendedName>
        <fullName evidence="4">YbhB/YbcL family Raf kinase inhibitor-like protein</fullName>
    </recommendedName>
</protein>
<evidence type="ECO:0000313" key="2">
    <source>
        <dbReference type="EMBL" id="BDD09583.1"/>
    </source>
</evidence>
<dbReference type="NCBIfam" id="TIGR00481">
    <property type="entry name" value="YbhB/YbcL family Raf kinase inhibitor-like protein"/>
    <property type="match status" value="1"/>
</dbReference>
<dbReference type="CDD" id="cd00865">
    <property type="entry name" value="PEBP_bact_arch"/>
    <property type="match status" value="1"/>
</dbReference>
<feature type="chain" id="PRO_5043851913" description="YbhB/YbcL family Raf kinase inhibitor-like protein" evidence="1">
    <location>
        <begin position="22"/>
        <end position="173"/>
    </location>
</feature>
<dbReference type="KEGG" id="fax:FUAX_20150"/>
<dbReference type="Proteomes" id="UP001348817">
    <property type="component" value="Chromosome"/>
</dbReference>
<organism evidence="2 3">
    <name type="scientific">Fulvitalea axinellae</name>
    <dbReference type="NCBI Taxonomy" id="1182444"/>
    <lineage>
        <taxon>Bacteria</taxon>
        <taxon>Pseudomonadati</taxon>
        <taxon>Bacteroidota</taxon>
        <taxon>Cytophagia</taxon>
        <taxon>Cytophagales</taxon>
        <taxon>Persicobacteraceae</taxon>
        <taxon>Fulvitalea</taxon>
    </lineage>
</organism>
<dbReference type="EMBL" id="AP025314">
    <property type="protein sequence ID" value="BDD09583.1"/>
    <property type="molecule type" value="Genomic_DNA"/>
</dbReference>
<dbReference type="Gene3D" id="3.90.280.10">
    <property type="entry name" value="PEBP-like"/>
    <property type="match status" value="1"/>
</dbReference>
<dbReference type="Pfam" id="PF01161">
    <property type="entry name" value="PBP"/>
    <property type="match status" value="1"/>
</dbReference>
<dbReference type="InterPro" id="IPR008914">
    <property type="entry name" value="PEBP"/>
</dbReference>
<dbReference type="InterPro" id="IPR036610">
    <property type="entry name" value="PEBP-like_sf"/>
</dbReference>
<reference evidence="2 3" key="1">
    <citation type="submission" date="2021-12" db="EMBL/GenBank/DDBJ databases">
        <title>Genome sequencing of bacteria with rrn-lacking chromosome and rrn-plasmid.</title>
        <authorList>
            <person name="Anda M."/>
            <person name="Iwasaki W."/>
        </authorList>
    </citation>
    <scope>NUCLEOTIDE SEQUENCE [LARGE SCALE GENOMIC DNA]</scope>
    <source>
        <strain evidence="2 3">DSM 100852</strain>
    </source>
</reference>
<accession>A0AAU9CHR4</accession>
<name>A0AAU9CHR4_9BACT</name>
<dbReference type="InterPro" id="IPR005247">
    <property type="entry name" value="YbhB_YbcL/LppC-like"/>
</dbReference>
<gene>
    <name evidence="2" type="ORF">FUAX_20150</name>
</gene>
<sequence length="173" mass="19069">MKKKLSLITLFFFVSIASVFAQFHVSSPDLVNESEMAKKYTCDGADISPTIIWKNLPPTTLSIAVLVEDPDAPNGSFCHWIIYNIEPKSGALPSGIKPGISPKGEFNQGQNDFSVKGYSGPCPPKGKTHRYIFTVYALDSLLPDYRPVDASEFKRLISDHILAKATITGLYKK</sequence>
<keyword evidence="3" id="KW-1185">Reference proteome</keyword>
<keyword evidence="1" id="KW-0732">Signal</keyword>
<evidence type="ECO:0000256" key="1">
    <source>
        <dbReference type="SAM" id="SignalP"/>
    </source>
</evidence>
<evidence type="ECO:0000313" key="3">
    <source>
        <dbReference type="Proteomes" id="UP001348817"/>
    </source>
</evidence>